<evidence type="ECO:0000256" key="5">
    <source>
        <dbReference type="ARBA" id="ARBA00022723"/>
    </source>
</evidence>
<sequence length="184" mass="20687">MSLELCIGPMFSGKSTFALAYIRRNRCIGKKVLCITSSLDTRYSSTPTLITHDKEMIHALSTDTLTSIRATADYQSATHIVIEEAQFFPDLREFVLQAVEQDQKHVLCVGLDGDSRRRPFGQILELIPFCDSVNKRTALCKKCMDGTEAIFTSRNENTDHAIEVGDASKYEAVCRKHYITAEDK</sequence>
<dbReference type="Gene3D" id="3.40.50.300">
    <property type="entry name" value="P-loop containing nucleotide triphosphate hydrolases"/>
    <property type="match status" value="1"/>
</dbReference>
<comment type="similarity">
    <text evidence="1">Belongs to the thymidine kinase family.</text>
</comment>
<dbReference type="GO" id="GO:0005524">
    <property type="term" value="F:ATP binding"/>
    <property type="evidence" value="ECO:0007669"/>
    <property type="project" value="UniProtKB-KW"/>
</dbReference>
<dbReference type="InterPro" id="IPR001267">
    <property type="entry name" value="Thymidine_kinase"/>
</dbReference>
<dbReference type="SUPFAM" id="SSF52540">
    <property type="entry name" value="P-loop containing nucleoside triphosphate hydrolases"/>
    <property type="match status" value="1"/>
</dbReference>
<dbReference type="GO" id="GO:0046872">
    <property type="term" value="F:metal ion binding"/>
    <property type="evidence" value="ECO:0007669"/>
    <property type="project" value="UniProtKB-KW"/>
</dbReference>
<evidence type="ECO:0000256" key="10">
    <source>
        <dbReference type="ARBA" id="ARBA00048254"/>
    </source>
</evidence>
<accession>A0A6C0DBI2</accession>
<dbReference type="PANTHER" id="PTHR11441:SF0">
    <property type="entry name" value="THYMIDINE KINASE, CYTOSOLIC"/>
    <property type="match status" value="1"/>
</dbReference>
<dbReference type="InterPro" id="IPR027417">
    <property type="entry name" value="P-loop_NTPase"/>
</dbReference>
<evidence type="ECO:0000256" key="8">
    <source>
        <dbReference type="ARBA" id="ARBA00022833"/>
    </source>
</evidence>
<dbReference type="FunFam" id="3.40.50.300:FF:000948">
    <property type="entry name" value="Thymidine kinase"/>
    <property type="match status" value="1"/>
</dbReference>
<evidence type="ECO:0000256" key="3">
    <source>
        <dbReference type="ARBA" id="ARBA00022634"/>
    </source>
</evidence>
<name>A0A6C0DBI2_9ZZZZ</name>
<keyword evidence="8" id="KW-0862">Zinc</keyword>
<dbReference type="PIRSF" id="PIRSF035805">
    <property type="entry name" value="TK_cell"/>
    <property type="match status" value="1"/>
</dbReference>
<dbReference type="EC" id="2.7.1.21" evidence="2"/>
<dbReference type="AlphaFoldDB" id="A0A6C0DBI2"/>
<keyword evidence="4" id="KW-0808">Transferase</keyword>
<organism evidence="11">
    <name type="scientific">viral metagenome</name>
    <dbReference type="NCBI Taxonomy" id="1070528"/>
    <lineage>
        <taxon>unclassified sequences</taxon>
        <taxon>metagenomes</taxon>
        <taxon>organismal metagenomes</taxon>
    </lineage>
</organism>
<keyword evidence="3" id="KW-0237">DNA synthesis</keyword>
<keyword evidence="5" id="KW-0479">Metal-binding</keyword>
<comment type="catalytic activity">
    <reaction evidence="10">
        <text>thymidine + ATP = dTMP + ADP + H(+)</text>
        <dbReference type="Rhea" id="RHEA:19129"/>
        <dbReference type="ChEBI" id="CHEBI:15378"/>
        <dbReference type="ChEBI" id="CHEBI:17748"/>
        <dbReference type="ChEBI" id="CHEBI:30616"/>
        <dbReference type="ChEBI" id="CHEBI:63528"/>
        <dbReference type="ChEBI" id="CHEBI:456216"/>
        <dbReference type="EC" id="2.7.1.21"/>
    </reaction>
</comment>
<proteinExistence type="inferred from homology"/>
<dbReference type="Gene3D" id="3.30.60.20">
    <property type="match status" value="1"/>
</dbReference>
<dbReference type="PANTHER" id="PTHR11441">
    <property type="entry name" value="THYMIDINE KINASE"/>
    <property type="match status" value="1"/>
</dbReference>
<evidence type="ECO:0000313" key="11">
    <source>
        <dbReference type="EMBL" id="QHT14356.1"/>
    </source>
</evidence>
<protein>
    <recommendedName>
        <fullName evidence="2">thymidine kinase</fullName>
        <ecNumber evidence="2">2.7.1.21</ecNumber>
    </recommendedName>
</protein>
<keyword evidence="7" id="KW-0418">Kinase</keyword>
<dbReference type="EMBL" id="MN739581">
    <property type="protein sequence ID" value="QHT14356.1"/>
    <property type="molecule type" value="Genomic_DNA"/>
</dbReference>
<dbReference type="SUPFAM" id="SSF57716">
    <property type="entry name" value="Glucocorticoid receptor-like (DNA-binding domain)"/>
    <property type="match status" value="1"/>
</dbReference>
<evidence type="ECO:0000256" key="7">
    <source>
        <dbReference type="ARBA" id="ARBA00022777"/>
    </source>
</evidence>
<keyword evidence="9" id="KW-0067">ATP-binding</keyword>
<evidence type="ECO:0000256" key="2">
    <source>
        <dbReference type="ARBA" id="ARBA00012118"/>
    </source>
</evidence>
<keyword evidence="6" id="KW-0547">Nucleotide-binding</keyword>
<evidence type="ECO:0000256" key="4">
    <source>
        <dbReference type="ARBA" id="ARBA00022679"/>
    </source>
</evidence>
<dbReference type="Pfam" id="PF00265">
    <property type="entry name" value="TK"/>
    <property type="match status" value="1"/>
</dbReference>
<evidence type="ECO:0000256" key="9">
    <source>
        <dbReference type="ARBA" id="ARBA00022840"/>
    </source>
</evidence>
<evidence type="ECO:0000256" key="6">
    <source>
        <dbReference type="ARBA" id="ARBA00022741"/>
    </source>
</evidence>
<reference evidence="11" key="1">
    <citation type="journal article" date="2020" name="Nature">
        <title>Giant virus diversity and host interactions through global metagenomics.</title>
        <authorList>
            <person name="Schulz F."/>
            <person name="Roux S."/>
            <person name="Paez-Espino D."/>
            <person name="Jungbluth S."/>
            <person name="Walsh D.A."/>
            <person name="Denef V.J."/>
            <person name="McMahon K.D."/>
            <person name="Konstantinidis K.T."/>
            <person name="Eloe-Fadrosh E.A."/>
            <person name="Kyrpides N.C."/>
            <person name="Woyke T."/>
        </authorList>
    </citation>
    <scope>NUCLEOTIDE SEQUENCE</scope>
    <source>
        <strain evidence="11">GVMAG-M-3300023174-137</strain>
    </source>
</reference>
<dbReference type="GO" id="GO:0046104">
    <property type="term" value="P:thymidine metabolic process"/>
    <property type="evidence" value="ECO:0007669"/>
    <property type="project" value="TreeGrafter"/>
</dbReference>
<evidence type="ECO:0000256" key="1">
    <source>
        <dbReference type="ARBA" id="ARBA00007587"/>
    </source>
</evidence>
<dbReference type="GO" id="GO:0071897">
    <property type="term" value="P:DNA biosynthetic process"/>
    <property type="evidence" value="ECO:0007669"/>
    <property type="project" value="UniProtKB-KW"/>
</dbReference>
<dbReference type="GO" id="GO:0004797">
    <property type="term" value="F:thymidine kinase activity"/>
    <property type="evidence" value="ECO:0007669"/>
    <property type="project" value="UniProtKB-EC"/>
</dbReference>